<feature type="signal peptide" evidence="2">
    <location>
        <begin position="1"/>
        <end position="21"/>
    </location>
</feature>
<sequence>MNTKKYLVPIALATLTLTACGTTTTTEPSAAPSSSAAASSGSAVKDLERSRGDSVDQERAAAAEAGLPSSLDIEYALAVAKDHKPFVFGTAGCGWVRLPDDGSLWALHDTGSPALTRDHAAESAWRADPDRDVPRCKPVSGIPTADDPTAAQPYRWTADYGNQYLRWGGKVYILPSTVGVGLALTPVS</sequence>
<dbReference type="PROSITE" id="PS51257">
    <property type="entry name" value="PROKAR_LIPOPROTEIN"/>
    <property type="match status" value="1"/>
</dbReference>
<dbReference type="EMBL" id="BCSZ01000035">
    <property type="protein sequence ID" value="GAT03660.1"/>
    <property type="molecule type" value="Genomic_DNA"/>
</dbReference>
<dbReference type="RefSeq" id="WP_061264260.1">
    <property type="nucleotide sequence ID" value="NZ_BCSZ01000035.1"/>
</dbReference>
<feature type="compositionally biased region" description="Low complexity" evidence="1">
    <location>
        <begin position="22"/>
        <end position="43"/>
    </location>
</feature>
<comment type="caution">
    <text evidence="3">The sequence shown here is derived from an EMBL/GenBank/DDBJ whole genome shotgun (WGS) entry which is preliminary data.</text>
</comment>
<reference evidence="3 4" key="1">
    <citation type="journal article" date="2016" name="Genome Announc.">
        <title>Draft Genome Sequences of Five Rapidly Growing Mycobacterium Species, M. thermoresistibile, M. fortuitum subsp. acetamidolyticum, M. canariasense, M. brisbanense, and M. novocastrense.</title>
        <authorList>
            <person name="Katahira K."/>
            <person name="Ogura Y."/>
            <person name="Gotoh Y."/>
            <person name="Hayashi T."/>
        </authorList>
    </citation>
    <scope>NUCLEOTIDE SEQUENCE [LARGE SCALE GENOMIC DNA]</scope>
    <source>
        <strain evidence="3 4">JCM6368</strain>
    </source>
</reference>
<feature type="compositionally biased region" description="Basic and acidic residues" evidence="1">
    <location>
        <begin position="45"/>
        <end position="61"/>
    </location>
</feature>
<name>A0A100WST8_MYCFO</name>
<keyword evidence="2" id="KW-0732">Signal</keyword>
<organism evidence="3 4">
    <name type="scientific">Mycolicibacterium fortuitum subsp. acetamidolyticum</name>
    <dbReference type="NCBI Taxonomy" id="144550"/>
    <lineage>
        <taxon>Bacteria</taxon>
        <taxon>Bacillati</taxon>
        <taxon>Actinomycetota</taxon>
        <taxon>Actinomycetes</taxon>
        <taxon>Mycobacteriales</taxon>
        <taxon>Mycobacteriaceae</taxon>
        <taxon>Mycolicibacterium</taxon>
    </lineage>
</organism>
<feature type="chain" id="PRO_5039229095" description="Lipoprotein" evidence="2">
    <location>
        <begin position="22"/>
        <end position="188"/>
    </location>
</feature>
<dbReference type="Proteomes" id="UP000069705">
    <property type="component" value="Unassembled WGS sequence"/>
</dbReference>
<dbReference type="AlphaFoldDB" id="A0A100WST8"/>
<gene>
    <name evidence="3" type="ORF">RMCFA_3772</name>
</gene>
<evidence type="ECO:0000256" key="1">
    <source>
        <dbReference type="SAM" id="MobiDB-lite"/>
    </source>
</evidence>
<feature type="region of interest" description="Disordered" evidence="1">
    <location>
        <begin position="128"/>
        <end position="148"/>
    </location>
</feature>
<evidence type="ECO:0008006" key="5">
    <source>
        <dbReference type="Google" id="ProtNLM"/>
    </source>
</evidence>
<reference evidence="4" key="2">
    <citation type="submission" date="2016-02" db="EMBL/GenBank/DDBJ databases">
        <title>Draft genome sequence of five rapidly growing Mycobacterium species.</title>
        <authorList>
            <person name="Katahira K."/>
            <person name="Gotou Y."/>
            <person name="Iida K."/>
            <person name="Ogura Y."/>
            <person name="Hayashi T."/>
        </authorList>
    </citation>
    <scope>NUCLEOTIDE SEQUENCE [LARGE SCALE GENOMIC DNA]</scope>
    <source>
        <strain evidence="4">JCM6368</strain>
    </source>
</reference>
<feature type="region of interest" description="Disordered" evidence="1">
    <location>
        <begin position="22"/>
        <end position="63"/>
    </location>
</feature>
<evidence type="ECO:0000313" key="4">
    <source>
        <dbReference type="Proteomes" id="UP000069705"/>
    </source>
</evidence>
<accession>A0A100WST8</accession>
<proteinExistence type="predicted"/>
<evidence type="ECO:0000256" key="2">
    <source>
        <dbReference type="SAM" id="SignalP"/>
    </source>
</evidence>
<evidence type="ECO:0000313" key="3">
    <source>
        <dbReference type="EMBL" id="GAT03660.1"/>
    </source>
</evidence>
<protein>
    <recommendedName>
        <fullName evidence="5">Lipoprotein</fullName>
    </recommendedName>
</protein>